<dbReference type="PROSITE" id="PS51257">
    <property type="entry name" value="PROKAR_LIPOPROTEIN"/>
    <property type="match status" value="1"/>
</dbReference>
<evidence type="ECO:0008006" key="4">
    <source>
        <dbReference type="Google" id="ProtNLM"/>
    </source>
</evidence>
<organism evidence="2 3">
    <name type="scientific">Nocardia macrotermitis</name>
    <dbReference type="NCBI Taxonomy" id="2585198"/>
    <lineage>
        <taxon>Bacteria</taxon>
        <taxon>Bacillati</taxon>
        <taxon>Actinomycetota</taxon>
        <taxon>Actinomycetes</taxon>
        <taxon>Mycobacteriales</taxon>
        <taxon>Nocardiaceae</taxon>
        <taxon>Nocardia</taxon>
    </lineage>
</organism>
<evidence type="ECO:0000313" key="3">
    <source>
        <dbReference type="Proteomes" id="UP000438448"/>
    </source>
</evidence>
<dbReference type="Proteomes" id="UP000438448">
    <property type="component" value="Unassembled WGS sequence"/>
</dbReference>
<name>A0A7K0DAT6_9NOCA</name>
<dbReference type="Pfam" id="PF19625">
    <property type="entry name" value="DUF6130"/>
    <property type="match status" value="1"/>
</dbReference>
<accession>A0A7K0DAT6</accession>
<keyword evidence="1" id="KW-0732">Signal</keyword>
<sequence>MSARHSLVGVLGGAAAALLLASAACSSSTPEPVAPVTVVPVSGEPTWSPAPVIPLTAQSAPALVVDQPLPDQLAMGLVVIRYRAENMRVVAAYGAGALSVSPRIGHIHVVVDDAPWHWADASGEPLIIQSLPAGPHKVWIGLAAPTHRVLDSKTVSFAVPAHSDHH</sequence>
<evidence type="ECO:0000313" key="2">
    <source>
        <dbReference type="EMBL" id="MQY22631.1"/>
    </source>
</evidence>
<reference evidence="2 3" key="1">
    <citation type="submission" date="2019-10" db="EMBL/GenBank/DDBJ databases">
        <title>Nocardia macrotermitis sp. nov. and Nocardia aurantia sp. nov., isolated from the gut of fungus growing-termite Macrotermes natalensis.</title>
        <authorList>
            <person name="Benndorf R."/>
            <person name="Schwitalla J."/>
            <person name="Martin K."/>
            <person name="De Beer W."/>
            <person name="Kaster A.-K."/>
            <person name="Vollmers J."/>
            <person name="Poulsen M."/>
            <person name="Beemelmanns C."/>
        </authorList>
    </citation>
    <scope>NUCLEOTIDE SEQUENCE [LARGE SCALE GENOMIC DNA]</scope>
    <source>
        <strain evidence="2 3">RB20</strain>
    </source>
</reference>
<evidence type="ECO:0000256" key="1">
    <source>
        <dbReference type="SAM" id="SignalP"/>
    </source>
</evidence>
<gene>
    <name evidence="2" type="ORF">NRB20_57490</name>
</gene>
<keyword evidence="3" id="KW-1185">Reference proteome</keyword>
<dbReference type="RefSeq" id="WP_194290040.1">
    <property type="nucleotide sequence ID" value="NZ_WEGK01000014.1"/>
</dbReference>
<protein>
    <recommendedName>
        <fullName evidence="4">Lipoprotein</fullName>
    </recommendedName>
</protein>
<proteinExistence type="predicted"/>
<feature type="signal peptide" evidence="1">
    <location>
        <begin position="1"/>
        <end position="26"/>
    </location>
</feature>
<dbReference type="InterPro" id="IPR046133">
    <property type="entry name" value="DUF6130"/>
</dbReference>
<comment type="caution">
    <text evidence="2">The sequence shown here is derived from an EMBL/GenBank/DDBJ whole genome shotgun (WGS) entry which is preliminary data.</text>
</comment>
<dbReference type="AlphaFoldDB" id="A0A7K0DAT6"/>
<feature type="chain" id="PRO_5029574024" description="Lipoprotein" evidence="1">
    <location>
        <begin position="27"/>
        <end position="166"/>
    </location>
</feature>
<dbReference type="EMBL" id="WEGK01000014">
    <property type="protein sequence ID" value="MQY22631.1"/>
    <property type="molecule type" value="Genomic_DNA"/>
</dbReference>